<feature type="compositionally biased region" description="Gly residues" evidence="1">
    <location>
        <begin position="46"/>
        <end position="56"/>
    </location>
</feature>
<sequence>MTRRLLTASAAAALVLGLAACGDDTGGTITDPPSTIATGASDDGGTSDGGGAGGSTGEASDDGGTTKAAPDIPAPDPADYPGMDEHTDEGAEQAFKFYIDSVFWGFETGDSAAIKEMTAADCNSCTGVIDQIDDHGKAGEYWSHVSLEAGELRSEPYEDFEISVIYSFVASAHTEPDLDSDDTEDVPKALYGTAGALNWQDDHWELGDVSITNEDA</sequence>
<dbReference type="Pfam" id="PF19843">
    <property type="entry name" value="DUF6318"/>
    <property type="match status" value="1"/>
</dbReference>
<reference evidence="5" key="1">
    <citation type="journal article" date="2019" name="Int. J. Syst. Evol. Microbiol.">
        <title>The Global Catalogue of Microorganisms (GCM) 10K type strain sequencing project: providing services to taxonomists for standard genome sequencing and annotation.</title>
        <authorList>
            <consortium name="The Broad Institute Genomics Platform"/>
            <consortium name="The Broad Institute Genome Sequencing Center for Infectious Disease"/>
            <person name="Wu L."/>
            <person name="Ma J."/>
        </authorList>
    </citation>
    <scope>NUCLEOTIDE SEQUENCE [LARGE SCALE GENOMIC DNA]</scope>
    <source>
        <strain evidence="5">JCM 11650</strain>
    </source>
</reference>
<evidence type="ECO:0000313" key="5">
    <source>
        <dbReference type="Proteomes" id="UP001597280"/>
    </source>
</evidence>
<feature type="compositionally biased region" description="Polar residues" evidence="1">
    <location>
        <begin position="27"/>
        <end position="36"/>
    </location>
</feature>
<proteinExistence type="predicted"/>
<keyword evidence="5" id="KW-1185">Reference proteome</keyword>
<dbReference type="EMBL" id="JBHUFL010000002">
    <property type="protein sequence ID" value="MFD1834069.1"/>
    <property type="molecule type" value="Genomic_DNA"/>
</dbReference>
<feature type="chain" id="PRO_5045654849" evidence="2">
    <location>
        <begin position="23"/>
        <end position="216"/>
    </location>
</feature>
<feature type="region of interest" description="Disordered" evidence="1">
    <location>
        <begin position="23"/>
        <end position="86"/>
    </location>
</feature>
<dbReference type="InterPro" id="IPR046281">
    <property type="entry name" value="DUF6318"/>
</dbReference>
<keyword evidence="2" id="KW-0732">Signal</keyword>
<evidence type="ECO:0000259" key="3">
    <source>
        <dbReference type="Pfam" id="PF19843"/>
    </source>
</evidence>
<feature type="domain" description="DUF6318" evidence="3">
    <location>
        <begin position="74"/>
        <end position="206"/>
    </location>
</feature>
<organism evidence="4 5">
    <name type="scientific">Brachybacterium rhamnosum</name>
    <dbReference type="NCBI Taxonomy" id="173361"/>
    <lineage>
        <taxon>Bacteria</taxon>
        <taxon>Bacillati</taxon>
        <taxon>Actinomycetota</taxon>
        <taxon>Actinomycetes</taxon>
        <taxon>Micrococcales</taxon>
        <taxon>Dermabacteraceae</taxon>
        <taxon>Brachybacterium</taxon>
    </lineage>
</organism>
<feature type="compositionally biased region" description="Low complexity" evidence="1">
    <location>
        <begin position="62"/>
        <end position="71"/>
    </location>
</feature>
<evidence type="ECO:0000313" key="4">
    <source>
        <dbReference type="EMBL" id="MFD1834069.1"/>
    </source>
</evidence>
<name>A0ABW4PV06_9MICO</name>
<dbReference type="PROSITE" id="PS51257">
    <property type="entry name" value="PROKAR_LIPOPROTEIN"/>
    <property type="match status" value="1"/>
</dbReference>
<evidence type="ECO:0000256" key="1">
    <source>
        <dbReference type="SAM" id="MobiDB-lite"/>
    </source>
</evidence>
<feature type="signal peptide" evidence="2">
    <location>
        <begin position="1"/>
        <end position="22"/>
    </location>
</feature>
<comment type="caution">
    <text evidence="4">The sequence shown here is derived from an EMBL/GenBank/DDBJ whole genome shotgun (WGS) entry which is preliminary data.</text>
</comment>
<evidence type="ECO:0000256" key="2">
    <source>
        <dbReference type="SAM" id="SignalP"/>
    </source>
</evidence>
<dbReference type="Proteomes" id="UP001597280">
    <property type="component" value="Unassembled WGS sequence"/>
</dbReference>
<protein>
    <submittedName>
        <fullName evidence="4">DUF6318 family protein</fullName>
    </submittedName>
</protein>
<gene>
    <name evidence="4" type="ORF">ACFSDA_03175</name>
</gene>
<dbReference type="RefSeq" id="WP_343903509.1">
    <property type="nucleotide sequence ID" value="NZ_BAAAIS010000002.1"/>
</dbReference>
<accession>A0ABW4PV06</accession>